<gene>
    <name evidence="6" type="ORF">TREVI0001_1914</name>
</gene>
<accession>C8PPH1</accession>
<keyword evidence="4" id="KW-0472">Membrane</keyword>
<dbReference type="RefSeq" id="WP_006188450.1">
    <property type="nucleotide sequence ID" value="NZ_ACYH01000027.1"/>
</dbReference>
<dbReference type="eggNOG" id="COG3339">
    <property type="taxonomic scope" value="Bacteria"/>
</dbReference>
<evidence type="ECO:0000256" key="3">
    <source>
        <dbReference type="ARBA" id="ARBA00022989"/>
    </source>
</evidence>
<comment type="caution">
    <text evidence="6">The sequence shown here is derived from an EMBL/GenBank/DDBJ whole genome shotgun (WGS) entry which is preliminary data.</text>
</comment>
<keyword evidence="2" id="KW-0812">Transmembrane</keyword>
<dbReference type="Pfam" id="PF06803">
    <property type="entry name" value="DUF1232"/>
    <property type="match status" value="1"/>
</dbReference>
<proteinExistence type="predicted"/>
<evidence type="ECO:0000256" key="4">
    <source>
        <dbReference type="ARBA" id="ARBA00023136"/>
    </source>
</evidence>
<evidence type="ECO:0000256" key="2">
    <source>
        <dbReference type="ARBA" id="ARBA00022692"/>
    </source>
</evidence>
<feature type="domain" description="DUF1232" evidence="5">
    <location>
        <begin position="72"/>
        <end position="105"/>
    </location>
</feature>
<dbReference type="GO" id="GO:0012505">
    <property type="term" value="C:endomembrane system"/>
    <property type="evidence" value="ECO:0007669"/>
    <property type="project" value="UniProtKB-SubCell"/>
</dbReference>
<keyword evidence="3" id="KW-1133">Transmembrane helix</keyword>
<protein>
    <recommendedName>
        <fullName evidence="5">DUF1232 domain-containing protein</fullName>
    </recommendedName>
</protein>
<comment type="subcellular location">
    <subcellularLocation>
        <location evidence="1">Endomembrane system</location>
        <topology evidence="1">Multi-pass membrane protein</topology>
    </subcellularLocation>
</comment>
<evidence type="ECO:0000259" key="5">
    <source>
        <dbReference type="Pfam" id="PF06803"/>
    </source>
</evidence>
<name>C8PPH1_9SPIR</name>
<evidence type="ECO:0000256" key="1">
    <source>
        <dbReference type="ARBA" id="ARBA00004127"/>
    </source>
</evidence>
<dbReference type="AlphaFoldDB" id="C8PPH1"/>
<dbReference type="OrthoDB" id="9926925at2"/>
<evidence type="ECO:0000313" key="6">
    <source>
        <dbReference type="EMBL" id="EEV20743.1"/>
    </source>
</evidence>
<reference evidence="6 7" key="1">
    <citation type="submission" date="2009-07" db="EMBL/GenBank/DDBJ databases">
        <authorList>
            <person name="Madupu R."/>
            <person name="Sebastian Y."/>
            <person name="Durkin A.S."/>
            <person name="Torralba M."/>
            <person name="Methe B."/>
            <person name="Sutton G.G."/>
            <person name="Strausberg R.L."/>
            <person name="Nelson K.E."/>
        </authorList>
    </citation>
    <scope>NUCLEOTIDE SEQUENCE [LARGE SCALE GENOMIC DNA]</scope>
    <source>
        <strain evidence="6 7">ATCC 35580</strain>
    </source>
</reference>
<dbReference type="Proteomes" id="UP000004509">
    <property type="component" value="Unassembled WGS sequence"/>
</dbReference>
<sequence>MSDEEKRVSEEELVDTYQKHFDKNLALKLLKKLRKSTRDKPKVIAGTAGAIVSSLGKLLSTLDNPAMPIHLKALVFGAIGYILLPLDLIPDIMPVVGYGDDLASVAGVVTAVAAYSDFSLDELDKEIDAEKALKVIGE</sequence>
<dbReference type="EMBL" id="ACYH01000027">
    <property type="protein sequence ID" value="EEV20743.1"/>
    <property type="molecule type" value="Genomic_DNA"/>
</dbReference>
<dbReference type="InterPro" id="IPR010652">
    <property type="entry name" value="DUF1232"/>
</dbReference>
<evidence type="ECO:0000313" key="7">
    <source>
        <dbReference type="Proteomes" id="UP000004509"/>
    </source>
</evidence>
<organism evidence="6 7">
    <name type="scientific">Treponema vincentii ATCC 35580</name>
    <dbReference type="NCBI Taxonomy" id="596324"/>
    <lineage>
        <taxon>Bacteria</taxon>
        <taxon>Pseudomonadati</taxon>
        <taxon>Spirochaetota</taxon>
        <taxon>Spirochaetia</taxon>
        <taxon>Spirochaetales</taxon>
        <taxon>Treponemataceae</taxon>
        <taxon>Treponema</taxon>
    </lineage>
</organism>